<evidence type="ECO:0000313" key="1">
    <source>
        <dbReference type="EMBL" id="WAS93181.1"/>
    </source>
</evidence>
<dbReference type="EMBL" id="CP114040">
    <property type="protein sequence ID" value="WAS93181.1"/>
    <property type="molecule type" value="Genomic_DNA"/>
</dbReference>
<reference evidence="1" key="1">
    <citation type="submission" date="2022-11" db="EMBL/GenBank/DDBJ databases">
        <title>Minimal conservation of predation-associated metabolite biosynthetic gene clusters underscores biosynthetic potential of Myxococcota including descriptions for ten novel species: Archangium lansinium sp. nov., Myxococcus landrumus sp. nov., Nannocystis bai.</title>
        <authorList>
            <person name="Ahearne A."/>
            <person name="Stevens C."/>
            <person name="Dowd S."/>
        </authorList>
    </citation>
    <scope>NUCLEOTIDE SEQUENCE</scope>
    <source>
        <strain evidence="1">Fl3</strain>
    </source>
</reference>
<dbReference type="RefSeq" id="WP_269035507.1">
    <property type="nucleotide sequence ID" value="NZ_CP114040.1"/>
</dbReference>
<dbReference type="Proteomes" id="UP001164459">
    <property type="component" value="Chromosome"/>
</dbReference>
<keyword evidence="2" id="KW-1185">Reference proteome</keyword>
<accession>A0ABY7H1N9</accession>
<protein>
    <submittedName>
        <fullName evidence="1">Uncharacterized protein</fullName>
    </submittedName>
</protein>
<dbReference type="PROSITE" id="PS51257">
    <property type="entry name" value="PROKAR_LIPOPROTEIN"/>
    <property type="match status" value="1"/>
</dbReference>
<evidence type="ECO:0000313" key="2">
    <source>
        <dbReference type="Proteomes" id="UP001164459"/>
    </source>
</evidence>
<gene>
    <name evidence="1" type="ORF">O0S08_44020</name>
</gene>
<proteinExistence type="predicted"/>
<sequence length="408" mass="44443">MPRELRCALVFALSFACGAEEVGGEVDEQCEIDGPTFITEQHAEGSGLEHPWPGLGVSEVSGRLFVTWAVSGRLLFTYTGLCGGPVSPLHPPELELDGLAITIDGDLETVYGIHWAEGVLYLLDRPETAEIDPPTPVASIPHEARVHSFSRGFVLASDGEPGTTADAAGVGGSREVLQVYDAARQEVVQVDDRVIKFDLLRDGDGLHAIMILRDDGRLRRYDLATGADETLAEDVRTYELSPGQGYLVWQRIGDAGVEATYLREVESGAEVHLTDNEFAAWVVGQTSVQQVGDWVWTEDDRFVGLRTPEDVLIRVYDTSTAAEVEVPEHWAARRGIAGEYQLRLGTKDAPREAVWDPGTGDVVVWFEGEPDGFSCCGGPAARSSIRSRTRGRRSFSCGRSIARPGRPH</sequence>
<dbReference type="InterPro" id="IPR011044">
    <property type="entry name" value="Quino_amine_DH_bsu"/>
</dbReference>
<name>A0ABY7H1N9_9BACT</name>
<dbReference type="SUPFAM" id="SSF50969">
    <property type="entry name" value="YVTN repeat-like/Quinoprotein amine dehydrogenase"/>
    <property type="match status" value="1"/>
</dbReference>
<organism evidence="1 2">
    <name type="scientific">Nannocystis punicea</name>
    <dbReference type="NCBI Taxonomy" id="2995304"/>
    <lineage>
        <taxon>Bacteria</taxon>
        <taxon>Pseudomonadati</taxon>
        <taxon>Myxococcota</taxon>
        <taxon>Polyangia</taxon>
        <taxon>Nannocystales</taxon>
        <taxon>Nannocystaceae</taxon>
        <taxon>Nannocystis</taxon>
    </lineage>
</organism>